<dbReference type="PANTHER" id="PTHR47992">
    <property type="entry name" value="PROTEIN PHOSPHATASE"/>
    <property type="match status" value="1"/>
</dbReference>
<dbReference type="CDD" id="cd00143">
    <property type="entry name" value="PP2Cc"/>
    <property type="match status" value="1"/>
</dbReference>
<dbReference type="PROSITE" id="PS51746">
    <property type="entry name" value="PPM_2"/>
    <property type="match status" value="1"/>
</dbReference>
<dbReference type="NCBIfam" id="NF033484">
    <property type="entry name" value="Stp1_PP2C_phos"/>
    <property type="match status" value="1"/>
</dbReference>
<dbReference type="InterPro" id="IPR015655">
    <property type="entry name" value="PP2C"/>
</dbReference>
<proteinExistence type="predicted"/>
<evidence type="ECO:0000259" key="1">
    <source>
        <dbReference type="PROSITE" id="PS51746"/>
    </source>
</evidence>
<evidence type="ECO:0000313" key="3">
    <source>
        <dbReference type="Proteomes" id="UP000784880"/>
    </source>
</evidence>
<accession>A0ABS6JFT7</accession>
<dbReference type="RefSeq" id="WP_217066646.1">
    <property type="nucleotide sequence ID" value="NZ_JAHQCS010000100.1"/>
</dbReference>
<protein>
    <submittedName>
        <fullName evidence="2">Stp1/IreP family PP2C-type Ser/Thr phosphatase</fullName>
    </submittedName>
</protein>
<sequence length="252" mass="27869">MDAVFRTDVGQVRPHNEDDGAFAIGENGLLLALVADGMGGHQAGDVASKMTKEYLLSKWQEMNTVFSPKEAEKWLEDSIHEVNEHIFTHSKENVQCEGMGTTLVAAICSDQFVTVAHVGDSRIYMKTSAGLKQMTADHSLVGELVRSGQITEDEAMHHPRKNVILRALGTEESIKVDVNTIDWDPGSYLLLCSDGLTDKLSDHEIDEELSKDVSLEMMADRLIEMANERGGEDNVTITLLRHSDLQKDVSDE</sequence>
<dbReference type="Pfam" id="PF13672">
    <property type="entry name" value="PP2C_2"/>
    <property type="match status" value="1"/>
</dbReference>
<name>A0ABS6JFT7_9BACI</name>
<comment type="caution">
    <text evidence="2">The sequence shown here is derived from an EMBL/GenBank/DDBJ whole genome shotgun (WGS) entry which is preliminary data.</text>
</comment>
<dbReference type="Proteomes" id="UP000784880">
    <property type="component" value="Unassembled WGS sequence"/>
</dbReference>
<feature type="domain" description="PPM-type phosphatase" evidence="1">
    <location>
        <begin position="2"/>
        <end position="242"/>
    </location>
</feature>
<gene>
    <name evidence="2" type="ORF">KS419_12005</name>
</gene>
<dbReference type="SMART" id="SM00331">
    <property type="entry name" value="PP2C_SIG"/>
    <property type="match status" value="1"/>
</dbReference>
<reference evidence="2 3" key="1">
    <citation type="submission" date="2021-06" db="EMBL/GenBank/DDBJ databases">
        <title>Bacillus sp. RD4P76, an endophyte from a halophyte.</title>
        <authorList>
            <person name="Sun J.-Q."/>
        </authorList>
    </citation>
    <scope>NUCLEOTIDE SEQUENCE [LARGE SCALE GENOMIC DNA]</scope>
    <source>
        <strain evidence="2 3">CGMCC 1.15917</strain>
    </source>
</reference>
<organism evidence="2 3">
    <name type="scientific">Evansella tamaricis</name>
    <dbReference type="NCBI Taxonomy" id="2069301"/>
    <lineage>
        <taxon>Bacteria</taxon>
        <taxon>Bacillati</taxon>
        <taxon>Bacillota</taxon>
        <taxon>Bacilli</taxon>
        <taxon>Bacillales</taxon>
        <taxon>Bacillaceae</taxon>
        <taxon>Evansella</taxon>
    </lineage>
</organism>
<evidence type="ECO:0000313" key="2">
    <source>
        <dbReference type="EMBL" id="MBU9712466.1"/>
    </source>
</evidence>
<dbReference type="EMBL" id="JAHQCS010000100">
    <property type="protein sequence ID" value="MBU9712466.1"/>
    <property type="molecule type" value="Genomic_DNA"/>
</dbReference>
<dbReference type="InterPro" id="IPR001932">
    <property type="entry name" value="PPM-type_phosphatase-like_dom"/>
</dbReference>
<keyword evidence="3" id="KW-1185">Reference proteome</keyword>
<dbReference type="SMART" id="SM00332">
    <property type="entry name" value="PP2Cc"/>
    <property type="match status" value="1"/>
</dbReference>